<evidence type="ECO:0000256" key="5">
    <source>
        <dbReference type="ARBA" id="ARBA00023125"/>
    </source>
</evidence>
<keyword evidence="6 9" id="KW-0804">Transcription</keyword>
<keyword evidence="1 9" id="KW-0479">Metal-binding</keyword>
<dbReference type="AlphaFoldDB" id="A0A2I0ARE2"/>
<evidence type="ECO:0000256" key="10">
    <source>
        <dbReference type="SAM" id="MobiDB-lite"/>
    </source>
</evidence>
<dbReference type="PROSITE" id="PS01361">
    <property type="entry name" value="ZF_DOF_1"/>
    <property type="match status" value="1"/>
</dbReference>
<name>A0A2I0ARE2_9ASPA</name>
<evidence type="ECO:0000259" key="11">
    <source>
        <dbReference type="PROSITE" id="PS50884"/>
    </source>
</evidence>
<evidence type="ECO:0000256" key="9">
    <source>
        <dbReference type="RuleBase" id="RU369094"/>
    </source>
</evidence>
<evidence type="ECO:0000313" key="13">
    <source>
        <dbReference type="Proteomes" id="UP000236161"/>
    </source>
</evidence>
<keyword evidence="4 9" id="KW-0805">Transcription regulation</keyword>
<dbReference type="PROSITE" id="PS50884">
    <property type="entry name" value="ZF_DOF_2"/>
    <property type="match status" value="1"/>
</dbReference>
<reference evidence="12 13" key="1">
    <citation type="journal article" date="2017" name="Nature">
        <title>The Apostasia genome and the evolution of orchids.</title>
        <authorList>
            <person name="Zhang G.Q."/>
            <person name="Liu K.W."/>
            <person name="Li Z."/>
            <person name="Lohaus R."/>
            <person name="Hsiao Y.Y."/>
            <person name="Niu S.C."/>
            <person name="Wang J.Y."/>
            <person name="Lin Y.C."/>
            <person name="Xu Q."/>
            <person name="Chen L.J."/>
            <person name="Yoshida K."/>
            <person name="Fujiwara S."/>
            <person name="Wang Z.W."/>
            <person name="Zhang Y.Q."/>
            <person name="Mitsuda N."/>
            <person name="Wang M."/>
            <person name="Liu G.H."/>
            <person name="Pecoraro L."/>
            <person name="Huang H.X."/>
            <person name="Xiao X.J."/>
            <person name="Lin M."/>
            <person name="Wu X.Y."/>
            <person name="Wu W.L."/>
            <person name="Chen Y.Y."/>
            <person name="Chang S.B."/>
            <person name="Sakamoto S."/>
            <person name="Ohme-Takagi M."/>
            <person name="Yagi M."/>
            <person name="Zeng S.J."/>
            <person name="Shen C.Y."/>
            <person name="Yeh C.M."/>
            <person name="Luo Y.B."/>
            <person name="Tsai W.C."/>
            <person name="Van de Peer Y."/>
            <person name="Liu Z.J."/>
        </authorList>
    </citation>
    <scope>NUCLEOTIDE SEQUENCE [LARGE SCALE GENOMIC DNA]</scope>
    <source>
        <strain evidence="13">cv. Shenzhen</strain>
        <tissue evidence="12">Stem</tissue>
    </source>
</reference>
<evidence type="ECO:0000256" key="2">
    <source>
        <dbReference type="ARBA" id="ARBA00022771"/>
    </source>
</evidence>
<keyword evidence="5 8" id="KW-0238">DNA-binding</keyword>
<feature type="compositionally biased region" description="Pro residues" evidence="10">
    <location>
        <begin position="200"/>
        <end position="209"/>
    </location>
</feature>
<protein>
    <recommendedName>
        <fullName evidence="9">Dof zinc finger protein</fullName>
    </recommendedName>
</protein>
<evidence type="ECO:0000313" key="12">
    <source>
        <dbReference type="EMBL" id="PKA58117.1"/>
    </source>
</evidence>
<feature type="region of interest" description="Disordered" evidence="10">
    <location>
        <begin position="1"/>
        <end position="30"/>
    </location>
</feature>
<keyword evidence="2 8" id="KW-0863">Zinc-finger</keyword>
<dbReference type="GO" id="GO:0005634">
    <property type="term" value="C:nucleus"/>
    <property type="evidence" value="ECO:0007669"/>
    <property type="project" value="UniProtKB-SubCell"/>
</dbReference>
<gene>
    <name evidence="12" type="primary">DOF5.4</name>
    <name evidence="12" type="ORF">AXF42_Ash019821</name>
</gene>
<proteinExistence type="predicted"/>
<accession>A0A2I0ARE2</accession>
<evidence type="ECO:0000256" key="8">
    <source>
        <dbReference type="PROSITE-ProRule" id="PRU00071"/>
    </source>
</evidence>
<dbReference type="GO" id="GO:0003700">
    <property type="term" value="F:DNA-binding transcription factor activity"/>
    <property type="evidence" value="ECO:0007669"/>
    <property type="project" value="UniProtKB-UniRule"/>
</dbReference>
<feature type="region of interest" description="Disordered" evidence="10">
    <location>
        <begin position="188"/>
        <end position="209"/>
    </location>
</feature>
<sequence length="209" mass="22087">MEHRRQQDRGTRSGKSAAAKPLAEPPRKCPRCQSADTKFCYYNNYSSAQPRHFCRACRRYWTEGGALRNLPAGSSHTAAARRAARLSKKLLASSSSSSSVAAASAAHGLKLPPLPRIAGQGFLREYPIGHQTAAIPAMSPVLNPDLVLCSPAATPLLVGVPTAPFLGPPPVGEVELRFLDDFLGGNQEVSGGSSSAGALRPPPSSRSFI</sequence>
<dbReference type="EMBL" id="KZ451956">
    <property type="protein sequence ID" value="PKA58117.1"/>
    <property type="molecule type" value="Genomic_DNA"/>
</dbReference>
<dbReference type="InterPro" id="IPR045174">
    <property type="entry name" value="Dof"/>
</dbReference>
<evidence type="ECO:0000256" key="7">
    <source>
        <dbReference type="ARBA" id="ARBA00023242"/>
    </source>
</evidence>
<dbReference type="Proteomes" id="UP000236161">
    <property type="component" value="Unassembled WGS sequence"/>
</dbReference>
<evidence type="ECO:0000256" key="3">
    <source>
        <dbReference type="ARBA" id="ARBA00022833"/>
    </source>
</evidence>
<evidence type="ECO:0000256" key="1">
    <source>
        <dbReference type="ARBA" id="ARBA00022723"/>
    </source>
</evidence>
<comment type="function">
    <text evidence="9">Transcription factor that binds specifically to a 5'-AA[AG]G-3' consensus core sequence.</text>
</comment>
<feature type="domain" description="Dof-type" evidence="11">
    <location>
        <begin position="27"/>
        <end position="81"/>
    </location>
</feature>
<keyword evidence="3 9" id="KW-0862">Zinc</keyword>
<feature type="compositionally biased region" description="Basic and acidic residues" evidence="10">
    <location>
        <begin position="1"/>
        <end position="11"/>
    </location>
</feature>
<evidence type="ECO:0000256" key="4">
    <source>
        <dbReference type="ARBA" id="ARBA00023015"/>
    </source>
</evidence>
<organism evidence="12 13">
    <name type="scientific">Apostasia shenzhenica</name>
    <dbReference type="NCBI Taxonomy" id="1088818"/>
    <lineage>
        <taxon>Eukaryota</taxon>
        <taxon>Viridiplantae</taxon>
        <taxon>Streptophyta</taxon>
        <taxon>Embryophyta</taxon>
        <taxon>Tracheophyta</taxon>
        <taxon>Spermatophyta</taxon>
        <taxon>Magnoliopsida</taxon>
        <taxon>Liliopsida</taxon>
        <taxon>Asparagales</taxon>
        <taxon>Orchidaceae</taxon>
        <taxon>Apostasioideae</taxon>
        <taxon>Apostasia</taxon>
    </lineage>
</organism>
<comment type="subcellular location">
    <subcellularLocation>
        <location evidence="8 9">Nucleus</location>
    </subcellularLocation>
</comment>
<dbReference type="GO" id="GO:0008270">
    <property type="term" value="F:zinc ion binding"/>
    <property type="evidence" value="ECO:0007669"/>
    <property type="project" value="UniProtKB-KW"/>
</dbReference>
<dbReference type="OrthoDB" id="1927254at2759"/>
<dbReference type="STRING" id="1088818.A0A2I0ARE2"/>
<dbReference type="PANTHER" id="PTHR31992">
    <property type="entry name" value="DOF ZINC FINGER PROTEIN DOF1.4-RELATED"/>
    <property type="match status" value="1"/>
</dbReference>
<keyword evidence="7 8" id="KW-0539">Nucleus</keyword>
<evidence type="ECO:0000256" key="6">
    <source>
        <dbReference type="ARBA" id="ARBA00023163"/>
    </source>
</evidence>
<dbReference type="Pfam" id="PF02701">
    <property type="entry name" value="Zn_ribbon_Dof"/>
    <property type="match status" value="1"/>
</dbReference>
<dbReference type="GO" id="GO:0003677">
    <property type="term" value="F:DNA binding"/>
    <property type="evidence" value="ECO:0007669"/>
    <property type="project" value="UniProtKB-UniRule"/>
</dbReference>
<dbReference type="InterPro" id="IPR003851">
    <property type="entry name" value="Znf_Dof"/>
</dbReference>
<keyword evidence="13" id="KW-1185">Reference proteome</keyword>